<dbReference type="AlphaFoldDB" id="A0AAW0B3X9"/>
<accession>A0AAW0B3X9</accession>
<keyword evidence="2" id="KW-1133">Transmembrane helix</keyword>
<name>A0AAW0B3X9_9AGAR</name>
<evidence type="ECO:0000313" key="4">
    <source>
        <dbReference type="Proteomes" id="UP001362999"/>
    </source>
</evidence>
<keyword evidence="4" id="KW-1185">Reference proteome</keyword>
<gene>
    <name evidence="3" type="ORF">R3P38DRAFT_1202750</name>
</gene>
<dbReference type="EMBL" id="JAWWNJ010000041">
    <property type="protein sequence ID" value="KAK7020348.1"/>
    <property type="molecule type" value="Genomic_DNA"/>
</dbReference>
<feature type="transmembrane region" description="Helical" evidence="2">
    <location>
        <begin position="12"/>
        <end position="32"/>
    </location>
</feature>
<protein>
    <submittedName>
        <fullName evidence="3">Uncharacterized protein</fullName>
    </submittedName>
</protein>
<evidence type="ECO:0000256" key="2">
    <source>
        <dbReference type="SAM" id="Phobius"/>
    </source>
</evidence>
<keyword evidence="2" id="KW-0472">Membrane</keyword>
<organism evidence="3 4">
    <name type="scientific">Favolaschia claudopus</name>
    <dbReference type="NCBI Taxonomy" id="2862362"/>
    <lineage>
        <taxon>Eukaryota</taxon>
        <taxon>Fungi</taxon>
        <taxon>Dikarya</taxon>
        <taxon>Basidiomycota</taxon>
        <taxon>Agaricomycotina</taxon>
        <taxon>Agaricomycetes</taxon>
        <taxon>Agaricomycetidae</taxon>
        <taxon>Agaricales</taxon>
        <taxon>Marasmiineae</taxon>
        <taxon>Mycenaceae</taxon>
        <taxon>Favolaschia</taxon>
    </lineage>
</organism>
<dbReference type="Proteomes" id="UP001362999">
    <property type="component" value="Unassembled WGS sequence"/>
</dbReference>
<proteinExistence type="predicted"/>
<keyword evidence="2" id="KW-0812">Transmembrane</keyword>
<feature type="region of interest" description="Disordered" evidence="1">
    <location>
        <begin position="166"/>
        <end position="213"/>
    </location>
</feature>
<evidence type="ECO:0000313" key="3">
    <source>
        <dbReference type="EMBL" id="KAK7020348.1"/>
    </source>
</evidence>
<reference evidence="3 4" key="1">
    <citation type="journal article" date="2024" name="J Genomics">
        <title>Draft genome sequencing and assembly of Favolaschia claudopus CIRM-BRFM 2984 isolated from oak limbs.</title>
        <authorList>
            <person name="Navarro D."/>
            <person name="Drula E."/>
            <person name="Chaduli D."/>
            <person name="Cazenave R."/>
            <person name="Ahrendt S."/>
            <person name="Wang J."/>
            <person name="Lipzen A."/>
            <person name="Daum C."/>
            <person name="Barry K."/>
            <person name="Grigoriev I.V."/>
            <person name="Favel A."/>
            <person name="Rosso M.N."/>
            <person name="Martin F."/>
        </authorList>
    </citation>
    <scope>NUCLEOTIDE SEQUENCE [LARGE SCALE GENOMIC DNA]</scope>
    <source>
        <strain evidence="3 4">CIRM-BRFM 2984</strain>
    </source>
</reference>
<comment type="caution">
    <text evidence="3">The sequence shown here is derived from an EMBL/GenBank/DDBJ whole genome shotgun (WGS) entry which is preliminary data.</text>
</comment>
<evidence type="ECO:0000256" key="1">
    <source>
        <dbReference type="SAM" id="MobiDB-lite"/>
    </source>
</evidence>
<sequence>MVFPLPPQFVLLPPVGCAGLAFSAFGLVLLCFMRRPQYSRVTAAARLDLVASRTATFIIIQRFRMRVSLRRTSAICRSASSPCPSTSFQRRLSSMSPKPQSIPQTATPTILVAIEHGANMHAHNSRPPGGSDTRSLCAFALAVAPASSDSHSINPDSTPASFLPVPHRHSASSSSLEQCRARAPRPTSAVTWSCSSGGPDVRAVGMENDDGRL</sequence>